<comment type="similarity">
    <text evidence="1">Belongs to the PagL family.</text>
</comment>
<keyword evidence="1" id="KW-0472">Membrane</keyword>
<keyword evidence="1 3" id="KW-0378">Hydrolase</keyword>
<evidence type="ECO:0000313" key="3">
    <source>
        <dbReference type="EMBL" id="MEM0514854.1"/>
    </source>
</evidence>
<dbReference type="EC" id="3.1.1.77" evidence="1"/>
<keyword evidence="1" id="KW-0998">Cell outer membrane</keyword>
<dbReference type="PIRSF" id="PIRSF029681">
    <property type="entry name" value="PagL"/>
    <property type="match status" value="1"/>
</dbReference>
<comment type="catalytic activity">
    <reaction evidence="1">
        <text>a 3-(acyloxy)acyl derivative of bacterial toxin + H2O = a 3-hydroxyacyl derivative of bacterial toxin + a fatty acid + H(+)</text>
        <dbReference type="Rhea" id="RHEA:12032"/>
        <dbReference type="ChEBI" id="CHEBI:15377"/>
        <dbReference type="ChEBI" id="CHEBI:15378"/>
        <dbReference type="ChEBI" id="CHEBI:28868"/>
        <dbReference type="ChEBI" id="CHEBI:136853"/>
        <dbReference type="ChEBI" id="CHEBI:140675"/>
        <dbReference type="EC" id="3.1.1.77"/>
    </reaction>
</comment>
<evidence type="ECO:0000256" key="2">
    <source>
        <dbReference type="SAM" id="SignalP"/>
    </source>
</evidence>
<dbReference type="Pfam" id="PF09411">
    <property type="entry name" value="PagL"/>
    <property type="match status" value="1"/>
</dbReference>
<organism evidence="3 4">
    <name type="scientific">Pseudoalteromonas qingdaonensis</name>
    <dbReference type="NCBI Taxonomy" id="3131913"/>
    <lineage>
        <taxon>Bacteria</taxon>
        <taxon>Pseudomonadati</taxon>
        <taxon>Pseudomonadota</taxon>
        <taxon>Gammaproteobacteria</taxon>
        <taxon>Alteromonadales</taxon>
        <taxon>Pseudoalteromonadaceae</taxon>
        <taxon>Pseudoalteromonas</taxon>
    </lineage>
</organism>
<dbReference type="GO" id="GO:0016787">
    <property type="term" value="F:hydrolase activity"/>
    <property type="evidence" value="ECO:0007669"/>
    <property type="project" value="UniProtKB-KW"/>
</dbReference>
<proteinExistence type="inferred from homology"/>
<comment type="subcellular location">
    <subcellularLocation>
        <location evidence="1">Cell outer membrane</location>
        <topology evidence="1">Multi-pass membrane protein</topology>
    </subcellularLocation>
</comment>
<protein>
    <recommendedName>
        <fullName evidence="1">Lipid A deacylase</fullName>
        <ecNumber evidence="1">3.1.1.77</ecNumber>
    </recommendedName>
    <alternativeName>
        <fullName evidence="1">LPS 3-O-deacylase</fullName>
    </alternativeName>
    <alternativeName>
        <fullName evidence="1">Outer membrane enzyme</fullName>
    </alternativeName>
</protein>
<dbReference type="Proteomes" id="UP001447008">
    <property type="component" value="Unassembled WGS sequence"/>
</dbReference>
<dbReference type="Gene3D" id="2.40.160.20">
    <property type="match status" value="1"/>
</dbReference>
<evidence type="ECO:0000256" key="1">
    <source>
        <dbReference type="PIRNR" id="PIRNR029681"/>
    </source>
</evidence>
<comment type="caution">
    <text evidence="3">The sequence shown here is derived from an EMBL/GenBank/DDBJ whole genome shotgun (WGS) entry which is preliminary data.</text>
</comment>
<dbReference type="InterPro" id="IPR018550">
    <property type="entry name" value="Lipid-A_deacylase-rel"/>
</dbReference>
<sequence length="179" mass="20549">MKSIMLATLVGALSLAPLAASQAQETPRHGYTLQYIQGEGDVQGIKLGYQYYLSEYLPERFNNFEVFFESSVNFWRYGDNNDYDRNFVVALTPVFQYPITQYRGHPLMFEFGIGLSLLDDTEFAGKDVSTHYQFEDRIGLVYKVDNTEFGLRYLHYSNAGFESPNPGLDFISLSYSRSF</sequence>
<gene>
    <name evidence="3" type="ORF">WCN91_05345</name>
</gene>
<name>A0ABU9MU72_9GAMM</name>
<keyword evidence="2" id="KW-0732">Signal</keyword>
<feature type="chain" id="PRO_5046435025" description="Lipid A deacylase" evidence="2">
    <location>
        <begin position="24"/>
        <end position="179"/>
    </location>
</feature>
<dbReference type="EMBL" id="JBCGCU010000004">
    <property type="protein sequence ID" value="MEM0514854.1"/>
    <property type="molecule type" value="Genomic_DNA"/>
</dbReference>
<accession>A0ABU9MU72</accession>
<comment type="subunit">
    <text evidence="1">Homodimer.</text>
</comment>
<dbReference type="RefSeq" id="WP_342677006.1">
    <property type="nucleotide sequence ID" value="NZ_JBCGCU010000004.1"/>
</dbReference>
<reference evidence="3 4" key="1">
    <citation type="submission" date="2024-03" db="EMBL/GenBank/DDBJ databases">
        <title>Pseudoalteromonas qingdaonensis sp. nov., isolated from the intestines of marine benthic organisms.</title>
        <authorList>
            <person name="Lin X."/>
            <person name="Fang S."/>
            <person name="Hu X."/>
        </authorList>
    </citation>
    <scope>NUCLEOTIDE SEQUENCE [LARGE SCALE GENOMIC DNA]</scope>
    <source>
        <strain evidence="3 4">YIC-827</strain>
    </source>
</reference>
<feature type="signal peptide" evidence="2">
    <location>
        <begin position="1"/>
        <end position="23"/>
    </location>
</feature>
<keyword evidence="4" id="KW-1185">Reference proteome</keyword>
<evidence type="ECO:0000313" key="4">
    <source>
        <dbReference type="Proteomes" id="UP001447008"/>
    </source>
</evidence>
<comment type="function">
    <text evidence="1">Has lipid A 3-O-deacylase activity. Hydrolyzes the ester bond at the 3 position of lipid A, a bioactive component of lipopolysaccharide (LPS), thereby releasing the primary fatty acyl moiety.</text>
</comment>